<dbReference type="EMBL" id="CM000766">
    <property type="protein sequence ID" value="KXG25701.2"/>
    <property type="molecule type" value="Genomic_DNA"/>
</dbReference>
<dbReference type="Gramene" id="KXG25701">
    <property type="protein sequence ID" value="KXG25701"/>
    <property type="gene ID" value="SORBI_3007G206400"/>
</dbReference>
<evidence type="ECO:0000313" key="1">
    <source>
        <dbReference type="EMBL" id="KXG25701.2"/>
    </source>
</evidence>
<dbReference type="InParanoid" id="A0A1B6PJ49"/>
<reference evidence="1 2" key="1">
    <citation type="journal article" date="2009" name="Nature">
        <title>The Sorghum bicolor genome and the diversification of grasses.</title>
        <authorList>
            <person name="Paterson A.H."/>
            <person name="Bowers J.E."/>
            <person name="Bruggmann R."/>
            <person name="Dubchak I."/>
            <person name="Grimwood J."/>
            <person name="Gundlach H."/>
            <person name="Haberer G."/>
            <person name="Hellsten U."/>
            <person name="Mitros T."/>
            <person name="Poliakov A."/>
            <person name="Schmutz J."/>
            <person name="Spannagl M."/>
            <person name="Tang H."/>
            <person name="Wang X."/>
            <person name="Wicker T."/>
            <person name="Bharti A.K."/>
            <person name="Chapman J."/>
            <person name="Feltus F.A."/>
            <person name="Gowik U."/>
            <person name="Grigoriev I.V."/>
            <person name="Lyons E."/>
            <person name="Maher C.A."/>
            <person name="Martis M."/>
            <person name="Narechania A."/>
            <person name="Otillar R.P."/>
            <person name="Penning B.W."/>
            <person name="Salamov A.A."/>
            <person name="Wang Y."/>
            <person name="Zhang L."/>
            <person name="Carpita N.C."/>
            <person name="Freeling M."/>
            <person name="Gingle A.R."/>
            <person name="Hash C.T."/>
            <person name="Keller B."/>
            <person name="Klein P."/>
            <person name="Kresovich S."/>
            <person name="McCann M.C."/>
            <person name="Ming R."/>
            <person name="Peterson D.G."/>
            <person name="Mehboob-ur-Rahman"/>
            <person name="Ware D."/>
            <person name="Westhoff P."/>
            <person name="Mayer K.F."/>
            <person name="Messing J."/>
            <person name="Rokhsar D.S."/>
        </authorList>
    </citation>
    <scope>NUCLEOTIDE SEQUENCE [LARGE SCALE GENOMIC DNA]</scope>
    <source>
        <strain evidence="2">cv. BTx623</strain>
    </source>
</reference>
<evidence type="ECO:0000313" key="2">
    <source>
        <dbReference type="Proteomes" id="UP000000768"/>
    </source>
</evidence>
<dbReference type="Proteomes" id="UP000000768">
    <property type="component" value="Chromosome 7"/>
</dbReference>
<gene>
    <name evidence="1" type="ORF">SORBI_3007G206400</name>
</gene>
<dbReference type="AlphaFoldDB" id="A0A1B6PJ49"/>
<protein>
    <submittedName>
        <fullName evidence="1">Uncharacterized protein</fullName>
    </submittedName>
</protein>
<reference evidence="2" key="2">
    <citation type="journal article" date="2018" name="Plant J.">
        <title>The Sorghum bicolor reference genome: improved assembly, gene annotations, a transcriptome atlas, and signatures of genome organization.</title>
        <authorList>
            <person name="McCormick R.F."/>
            <person name="Truong S.K."/>
            <person name="Sreedasyam A."/>
            <person name="Jenkins J."/>
            <person name="Shu S."/>
            <person name="Sims D."/>
            <person name="Kennedy M."/>
            <person name="Amirebrahimi M."/>
            <person name="Weers B.D."/>
            <person name="McKinley B."/>
            <person name="Mattison A."/>
            <person name="Morishige D.T."/>
            <person name="Grimwood J."/>
            <person name="Schmutz J."/>
            <person name="Mullet J.E."/>
        </authorList>
    </citation>
    <scope>NUCLEOTIDE SEQUENCE [LARGE SCALE GENOMIC DNA]</scope>
    <source>
        <strain evidence="2">cv. BTx623</strain>
    </source>
</reference>
<keyword evidence="2" id="KW-1185">Reference proteome</keyword>
<accession>A0A1B6PJ49</accession>
<proteinExistence type="predicted"/>
<organism evidence="1 2">
    <name type="scientific">Sorghum bicolor</name>
    <name type="common">Sorghum</name>
    <name type="synonym">Sorghum vulgare</name>
    <dbReference type="NCBI Taxonomy" id="4558"/>
    <lineage>
        <taxon>Eukaryota</taxon>
        <taxon>Viridiplantae</taxon>
        <taxon>Streptophyta</taxon>
        <taxon>Embryophyta</taxon>
        <taxon>Tracheophyta</taxon>
        <taxon>Spermatophyta</taxon>
        <taxon>Magnoliopsida</taxon>
        <taxon>Liliopsida</taxon>
        <taxon>Poales</taxon>
        <taxon>Poaceae</taxon>
        <taxon>PACMAD clade</taxon>
        <taxon>Panicoideae</taxon>
        <taxon>Andropogonodae</taxon>
        <taxon>Andropogoneae</taxon>
        <taxon>Sorghinae</taxon>
        <taxon>Sorghum</taxon>
    </lineage>
</organism>
<name>A0A1B6PJ49_SORBI</name>
<sequence length="71" mass="7792">MATASPLPRSFSHASSLFRCTPQHELATACAPCRWLSSHNISSSQLVLCLREKAGFVPSLARYGMFHMLLA</sequence>